<sequence>MFLGEFDFFFVTLHSFKIKNMSKFLVYIKVEPYLRQWLQNSFGDPVEFPANSNENAVLRRFTSKRPSSINPEQPTEDMIGICIPASKYKNPETYNYMSESAKQALAESISDLFRMNMWKELGDLSDTSCKKMTAFRSWCCMHGIDVEYAETVRMKWYRMLKSYQKHGVNLFSHKRCKKEDF</sequence>
<evidence type="ECO:0000313" key="1">
    <source>
        <dbReference type="EMBL" id="DAF58002.1"/>
    </source>
</evidence>
<dbReference type="EMBL" id="BK032745">
    <property type="protein sequence ID" value="DAF58002.1"/>
    <property type="molecule type" value="Genomic_DNA"/>
</dbReference>
<proteinExistence type="predicted"/>
<reference evidence="1" key="1">
    <citation type="journal article" date="2021" name="Proc. Natl. Acad. Sci. U.S.A.">
        <title>A Catalog of Tens of Thousands of Viruses from Human Metagenomes Reveals Hidden Associations with Chronic Diseases.</title>
        <authorList>
            <person name="Tisza M.J."/>
            <person name="Buck C.B."/>
        </authorList>
    </citation>
    <scope>NUCLEOTIDE SEQUENCE</scope>
    <source>
        <strain evidence="1">CtrpM6</strain>
    </source>
</reference>
<name>A0A8S5T5F1_9CAUD</name>
<protein>
    <submittedName>
        <fullName evidence="1">Uncharacterized protein</fullName>
    </submittedName>
</protein>
<accession>A0A8S5T5F1</accession>
<organism evidence="1">
    <name type="scientific">Siphoviridae sp. ctrpM6</name>
    <dbReference type="NCBI Taxonomy" id="2827956"/>
    <lineage>
        <taxon>Viruses</taxon>
        <taxon>Duplodnaviria</taxon>
        <taxon>Heunggongvirae</taxon>
        <taxon>Uroviricota</taxon>
        <taxon>Caudoviricetes</taxon>
    </lineage>
</organism>